<dbReference type="Proteomes" id="UP000824073">
    <property type="component" value="Unassembled WGS sequence"/>
</dbReference>
<dbReference type="InterPro" id="IPR051465">
    <property type="entry name" value="Cell_Envelope_Struct_Comp"/>
</dbReference>
<evidence type="ECO:0000313" key="5">
    <source>
        <dbReference type="Proteomes" id="UP000824073"/>
    </source>
</evidence>
<evidence type="ECO:0000313" key="4">
    <source>
        <dbReference type="EMBL" id="HIU43021.1"/>
    </source>
</evidence>
<name>A0A9D1IUK2_9CLOT</name>
<keyword evidence="1" id="KW-0677">Repeat</keyword>
<dbReference type="InterPro" id="IPR001119">
    <property type="entry name" value="SLH_dom"/>
</dbReference>
<dbReference type="Pfam" id="PF00395">
    <property type="entry name" value="SLH"/>
    <property type="match status" value="3"/>
</dbReference>
<protein>
    <submittedName>
        <fullName evidence="4">S-layer homology domain-containing protein</fullName>
    </submittedName>
</protein>
<dbReference type="PROSITE" id="PS51272">
    <property type="entry name" value="SLH"/>
    <property type="match status" value="3"/>
</dbReference>
<feature type="domain" description="SLH" evidence="3">
    <location>
        <begin position="85"/>
        <end position="148"/>
    </location>
</feature>
<proteinExistence type="predicted"/>
<feature type="signal peptide" evidence="2">
    <location>
        <begin position="1"/>
        <end position="26"/>
    </location>
</feature>
<evidence type="ECO:0000256" key="2">
    <source>
        <dbReference type="SAM" id="SignalP"/>
    </source>
</evidence>
<reference evidence="4" key="2">
    <citation type="journal article" date="2021" name="PeerJ">
        <title>Extensive microbial diversity within the chicken gut microbiome revealed by metagenomics and culture.</title>
        <authorList>
            <person name="Gilroy R."/>
            <person name="Ravi A."/>
            <person name="Getino M."/>
            <person name="Pursley I."/>
            <person name="Horton D.L."/>
            <person name="Alikhan N.F."/>
            <person name="Baker D."/>
            <person name="Gharbi K."/>
            <person name="Hall N."/>
            <person name="Watson M."/>
            <person name="Adriaenssens E.M."/>
            <person name="Foster-Nyarko E."/>
            <person name="Jarju S."/>
            <person name="Secka A."/>
            <person name="Antonio M."/>
            <person name="Oren A."/>
            <person name="Chaudhuri R.R."/>
            <person name="La Ragione R."/>
            <person name="Hildebrand F."/>
            <person name="Pallen M.J."/>
        </authorList>
    </citation>
    <scope>NUCLEOTIDE SEQUENCE</scope>
    <source>
        <strain evidence="4">CHK191-8634</strain>
    </source>
</reference>
<organism evidence="4 5">
    <name type="scientific">Candidatus Ventrousia excrementavium</name>
    <dbReference type="NCBI Taxonomy" id="2840961"/>
    <lineage>
        <taxon>Bacteria</taxon>
        <taxon>Bacillati</taxon>
        <taxon>Bacillota</taxon>
        <taxon>Clostridia</taxon>
        <taxon>Eubacteriales</taxon>
        <taxon>Clostridiaceae</taxon>
        <taxon>Clostridiaceae incertae sedis</taxon>
        <taxon>Candidatus Ventrousia</taxon>
    </lineage>
</organism>
<dbReference type="PANTHER" id="PTHR43308">
    <property type="entry name" value="OUTER MEMBRANE PROTEIN ALPHA-RELATED"/>
    <property type="match status" value="1"/>
</dbReference>
<keyword evidence="2" id="KW-0732">Signal</keyword>
<reference evidence="4" key="1">
    <citation type="submission" date="2020-10" db="EMBL/GenBank/DDBJ databases">
        <authorList>
            <person name="Gilroy R."/>
        </authorList>
    </citation>
    <scope>NUCLEOTIDE SEQUENCE</scope>
    <source>
        <strain evidence="4">CHK191-8634</strain>
    </source>
</reference>
<dbReference type="PANTHER" id="PTHR43308:SF5">
    <property type="entry name" value="S-LAYER PROTEIN _ PEPTIDOGLYCAN ENDO-BETA-N-ACETYLGLUCOSAMINIDASE"/>
    <property type="match status" value="1"/>
</dbReference>
<comment type="caution">
    <text evidence="4">The sequence shown here is derived from an EMBL/GenBank/DDBJ whole genome shotgun (WGS) entry which is preliminary data.</text>
</comment>
<gene>
    <name evidence="4" type="ORF">IAB67_01845</name>
</gene>
<evidence type="ECO:0000259" key="3">
    <source>
        <dbReference type="PROSITE" id="PS51272"/>
    </source>
</evidence>
<feature type="domain" description="SLH" evidence="3">
    <location>
        <begin position="152"/>
        <end position="214"/>
    </location>
</feature>
<dbReference type="AlphaFoldDB" id="A0A9D1IUK2"/>
<feature type="domain" description="SLH" evidence="3">
    <location>
        <begin position="23"/>
        <end position="84"/>
    </location>
</feature>
<evidence type="ECO:0000256" key="1">
    <source>
        <dbReference type="ARBA" id="ARBA00022737"/>
    </source>
</evidence>
<feature type="chain" id="PRO_5039511800" evidence="2">
    <location>
        <begin position="27"/>
        <end position="417"/>
    </location>
</feature>
<dbReference type="EMBL" id="DVMR01000019">
    <property type="protein sequence ID" value="HIU43021.1"/>
    <property type="molecule type" value="Genomic_DNA"/>
</dbReference>
<accession>A0A9D1IUK2</accession>
<sequence>MNKKRLLCLLTSVCLSAAMCARPAMAYTDVEQDDAFYEAVQQAGQYGLMNGTGEELFEPDEAVSRAMLVTILGRVLGAPISQYQQPSGFSDVVQGSWYAPFVAWAADCGIASGVGGGLFEPERTVTRQEAAVFILRAYNEAGLGPQGAWSIRLDYSDLADVDQWAYEGVSYCTLKEVMGDIDGRFEPDSAVSRGDAAVMAMALFDDVTAGLYEKAVTDAVDAEPDEVYPLVTLVPGEPMTTWNEDGRVLLLTWHDEPESYPQGQDVTLENSEVWTFTDGEIRSWYQSEGQDAASVVLRLEQLIGLPRDSGYTHVSALWVQPEDLLRPAYCTDAADEHMDNYFSGQTDSDYLTWFEANIEWSYTQSAYPWTRLGYTYDWSLYGDEYGLTEFIICPGSEVTVEFTQSTQEFINWLVQQQ</sequence>